<reference evidence="3" key="1">
    <citation type="submission" date="2017-05" db="EMBL/GenBank/DDBJ databases">
        <authorList>
            <person name="Ray J."/>
            <person name="Price M."/>
            <person name="Deutschbauer A."/>
        </authorList>
    </citation>
    <scope>NUCLEOTIDE SEQUENCE [LARGE SCALE GENOMIC DNA]</scope>
    <source>
        <strain evidence="3">DSM 19842</strain>
    </source>
</reference>
<name>A0A1X9YT76_9BACT</name>
<dbReference type="AlphaFoldDB" id="A0A1X9YT76"/>
<accession>A0A1X9YT76</accession>
<keyword evidence="3" id="KW-1185">Reference proteome</keyword>
<feature type="transmembrane region" description="Helical" evidence="1">
    <location>
        <begin position="6"/>
        <end position="24"/>
    </location>
</feature>
<dbReference type="KEGG" id="pact:CA264_11865"/>
<keyword evidence="1" id="KW-0472">Membrane</keyword>
<protein>
    <submittedName>
        <fullName evidence="2">Uncharacterized protein</fullName>
    </submittedName>
</protein>
<dbReference type="Proteomes" id="UP000266292">
    <property type="component" value="Chromosome"/>
</dbReference>
<gene>
    <name evidence="2" type="ORF">CA264_11865</name>
</gene>
<organism evidence="2 3">
    <name type="scientific">Pontibacter actiniarum</name>
    <dbReference type="NCBI Taxonomy" id="323450"/>
    <lineage>
        <taxon>Bacteria</taxon>
        <taxon>Pseudomonadati</taxon>
        <taxon>Bacteroidota</taxon>
        <taxon>Cytophagia</taxon>
        <taxon>Cytophagales</taxon>
        <taxon>Hymenobacteraceae</taxon>
        <taxon>Pontibacter</taxon>
    </lineage>
</organism>
<keyword evidence="1" id="KW-0812">Transmembrane</keyword>
<proteinExistence type="predicted"/>
<evidence type="ECO:0000256" key="1">
    <source>
        <dbReference type="SAM" id="Phobius"/>
    </source>
</evidence>
<sequence>METGTLISTIALLLSCFFLAWHLFHMPSPFLFGEKVRITYKDTGRAPSSPGATTRRAAGG</sequence>
<dbReference type="EMBL" id="CP021235">
    <property type="protein sequence ID" value="ARS36073.1"/>
    <property type="molecule type" value="Genomic_DNA"/>
</dbReference>
<evidence type="ECO:0000313" key="2">
    <source>
        <dbReference type="EMBL" id="ARS36073.1"/>
    </source>
</evidence>
<evidence type="ECO:0000313" key="3">
    <source>
        <dbReference type="Proteomes" id="UP000266292"/>
    </source>
</evidence>
<keyword evidence="1" id="KW-1133">Transmembrane helix</keyword>